<dbReference type="InterPro" id="IPR011032">
    <property type="entry name" value="GroES-like_sf"/>
</dbReference>
<dbReference type="InterPro" id="IPR036291">
    <property type="entry name" value="NAD(P)-bd_dom_sf"/>
</dbReference>
<feature type="domain" description="Alcohol dehydrogenase-like N-terminal" evidence="7">
    <location>
        <begin position="25"/>
        <end position="133"/>
    </location>
</feature>
<dbReference type="OrthoDB" id="3567264at2"/>
<protein>
    <recommendedName>
        <fullName evidence="10">Enoyl reductase (ER) domain-containing protein</fullName>
    </recommendedName>
</protein>
<name>A0A3Q9G8W5_9ACTO</name>
<evidence type="ECO:0008006" key="10">
    <source>
        <dbReference type="Google" id="ProtNLM"/>
    </source>
</evidence>
<dbReference type="Pfam" id="PF00107">
    <property type="entry name" value="ADH_zinc_N"/>
    <property type="match status" value="1"/>
</dbReference>
<dbReference type="SUPFAM" id="SSF51735">
    <property type="entry name" value="NAD(P)-binding Rossmann-fold domains"/>
    <property type="match status" value="1"/>
</dbReference>
<dbReference type="PANTHER" id="PTHR43401:SF2">
    <property type="entry name" value="L-THREONINE 3-DEHYDROGENASE"/>
    <property type="match status" value="1"/>
</dbReference>
<reference evidence="8 9" key="1">
    <citation type="submission" date="2018-12" db="EMBL/GenBank/DDBJ databases">
        <title>Complete genome sequence of Flaviflexus sp. H23T48.</title>
        <authorList>
            <person name="Bae J.-W."/>
            <person name="Lee J.-Y."/>
        </authorList>
    </citation>
    <scope>NUCLEOTIDE SEQUENCE [LARGE SCALE GENOMIC DNA]</scope>
    <source>
        <strain evidence="8 9">H23T48</strain>
    </source>
</reference>
<evidence type="ECO:0000256" key="3">
    <source>
        <dbReference type="ARBA" id="ARBA00022833"/>
    </source>
</evidence>
<dbReference type="InterPro" id="IPR013154">
    <property type="entry name" value="ADH-like_N"/>
</dbReference>
<sequence length="331" mass="34915">MRGIRFETDGLAHVVELEKPSPGVDHVVIRVTSTGVCGSDLSALSGHHLFRIPPLISGHEAGGIIESIGEGVEGYAVGDRVVVDPQRPCGSCEFCDTGSYHLCPKKLMLGVAEWDGSFADFVEIPAYTLIPAPSSIGDEYLALAEPIAVAAHAVSQLRGRRYKTALVLGGGTIGSLITRVLSDDGAYVTVSEPREFLREKLVAMGAADVVGPDEIPDSAKFDAVFIVAGIAELVEVAFAHLKPGGAVVQVAVFNSEVPVHVGKLQVGEQALLGTAMYQKQDFTRALELLAKYPDIPGILVSKITGLEEGAEIITEMAKNGPGDILKLILVP</sequence>
<evidence type="ECO:0000313" key="9">
    <source>
        <dbReference type="Proteomes" id="UP000280344"/>
    </source>
</evidence>
<dbReference type="Gene3D" id="3.40.50.720">
    <property type="entry name" value="NAD(P)-binding Rossmann-like Domain"/>
    <property type="match status" value="1"/>
</dbReference>
<evidence type="ECO:0000259" key="7">
    <source>
        <dbReference type="Pfam" id="PF08240"/>
    </source>
</evidence>
<accession>A0A3Q9G8W5</accession>
<keyword evidence="9" id="KW-1185">Reference proteome</keyword>
<dbReference type="Gene3D" id="3.90.180.10">
    <property type="entry name" value="Medium-chain alcohol dehydrogenases, catalytic domain"/>
    <property type="match status" value="1"/>
</dbReference>
<evidence type="ECO:0000256" key="4">
    <source>
        <dbReference type="ARBA" id="ARBA00023002"/>
    </source>
</evidence>
<evidence type="ECO:0000313" key="8">
    <source>
        <dbReference type="EMBL" id="AZQ77848.1"/>
    </source>
</evidence>
<dbReference type="Pfam" id="PF08240">
    <property type="entry name" value="ADH_N"/>
    <property type="match status" value="1"/>
</dbReference>
<comment type="similarity">
    <text evidence="5">Belongs to the zinc-containing alcohol dehydrogenase family.</text>
</comment>
<dbReference type="GO" id="GO:0016491">
    <property type="term" value="F:oxidoreductase activity"/>
    <property type="evidence" value="ECO:0007669"/>
    <property type="project" value="UniProtKB-KW"/>
</dbReference>
<dbReference type="KEGG" id="flh:EJ997_11350"/>
<keyword evidence="4" id="KW-0560">Oxidoreductase</keyword>
<dbReference type="InterPro" id="IPR002328">
    <property type="entry name" value="ADH_Zn_CS"/>
</dbReference>
<evidence type="ECO:0000259" key="6">
    <source>
        <dbReference type="Pfam" id="PF00107"/>
    </source>
</evidence>
<dbReference type="RefSeq" id="WP_126704651.1">
    <property type="nucleotide sequence ID" value="NZ_CP034593.1"/>
</dbReference>
<feature type="domain" description="Alcohol dehydrogenase-like C-terminal" evidence="6">
    <location>
        <begin position="173"/>
        <end position="290"/>
    </location>
</feature>
<dbReference type="PANTHER" id="PTHR43401">
    <property type="entry name" value="L-THREONINE 3-DEHYDROGENASE"/>
    <property type="match status" value="1"/>
</dbReference>
<dbReference type="EMBL" id="CP034593">
    <property type="protein sequence ID" value="AZQ77848.1"/>
    <property type="molecule type" value="Genomic_DNA"/>
</dbReference>
<evidence type="ECO:0000256" key="2">
    <source>
        <dbReference type="ARBA" id="ARBA00022723"/>
    </source>
</evidence>
<gene>
    <name evidence="8" type="ORF">EJ997_11350</name>
</gene>
<dbReference type="AlphaFoldDB" id="A0A3Q9G8W5"/>
<dbReference type="InterPro" id="IPR050129">
    <property type="entry name" value="Zn_alcohol_dh"/>
</dbReference>
<dbReference type="PROSITE" id="PS00059">
    <property type="entry name" value="ADH_ZINC"/>
    <property type="match status" value="1"/>
</dbReference>
<keyword evidence="2 5" id="KW-0479">Metal-binding</keyword>
<dbReference type="Proteomes" id="UP000280344">
    <property type="component" value="Chromosome"/>
</dbReference>
<comment type="cofactor">
    <cofactor evidence="1 5">
        <name>Zn(2+)</name>
        <dbReference type="ChEBI" id="CHEBI:29105"/>
    </cofactor>
</comment>
<dbReference type="GO" id="GO:0008270">
    <property type="term" value="F:zinc ion binding"/>
    <property type="evidence" value="ECO:0007669"/>
    <property type="project" value="InterPro"/>
</dbReference>
<proteinExistence type="inferred from homology"/>
<keyword evidence="3 5" id="KW-0862">Zinc</keyword>
<evidence type="ECO:0000256" key="1">
    <source>
        <dbReference type="ARBA" id="ARBA00001947"/>
    </source>
</evidence>
<dbReference type="SUPFAM" id="SSF50129">
    <property type="entry name" value="GroES-like"/>
    <property type="match status" value="1"/>
</dbReference>
<dbReference type="InterPro" id="IPR013149">
    <property type="entry name" value="ADH-like_C"/>
</dbReference>
<evidence type="ECO:0000256" key="5">
    <source>
        <dbReference type="RuleBase" id="RU361277"/>
    </source>
</evidence>
<organism evidence="8 9">
    <name type="scientific">Flaviflexus ciconiae</name>
    <dbReference type="NCBI Taxonomy" id="2496867"/>
    <lineage>
        <taxon>Bacteria</taxon>
        <taxon>Bacillati</taxon>
        <taxon>Actinomycetota</taxon>
        <taxon>Actinomycetes</taxon>
        <taxon>Actinomycetales</taxon>
        <taxon>Actinomycetaceae</taxon>
        <taxon>Flaviflexus</taxon>
    </lineage>
</organism>